<dbReference type="SMART" id="SM00345">
    <property type="entry name" value="HTH_GNTR"/>
    <property type="match status" value="1"/>
</dbReference>
<evidence type="ECO:0000256" key="3">
    <source>
        <dbReference type="ARBA" id="ARBA00023163"/>
    </source>
</evidence>
<dbReference type="GO" id="GO:0003700">
    <property type="term" value="F:DNA-binding transcription factor activity"/>
    <property type="evidence" value="ECO:0007669"/>
    <property type="project" value="InterPro"/>
</dbReference>
<gene>
    <name evidence="5" type="ORF">IAA93_05545</name>
</gene>
<sequence length="127" mass="14476">MNFKDNRPIYVQIADRIGEEVVRGVLTPDARVPSVRDYAARLEVNVNTVMRAFELLQGAGIIYNRRGIGYFVAADARARVASMRRERFLRDDVPEFFKQAELLGFTADDVARLYAAYLDDKGEKKSE</sequence>
<dbReference type="EMBL" id="DWUP01000118">
    <property type="protein sequence ID" value="HJD53169.1"/>
    <property type="molecule type" value="Genomic_DNA"/>
</dbReference>
<protein>
    <submittedName>
        <fullName evidence="5">GntR family transcriptional regulator</fullName>
    </submittedName>
</protein>
<reference evidence="5" key="1">
    <citation type="journal article" date="2021" name="PeerJ">
        <title>Extensive microbial diversity within the chicken gut microbiome revealed by metagenomics and culture.</title>
        <authorList>
            <person name="Gilroy R."/>
            <person name="Ravi A."/>
            <person name="Getino M."/>
            <person name="Pursley I."/>
            <person name="Horton D.L."/>
            <person name="Alikhan N.F."/>
            <person name="Baker D."/>
            <person name="Gharbi K."/>
            <person name="Hall N."/>
            <person name="Watson M."/>
            <person name="Adriaenssens E.M."/>
            <person name="Foster-Nyarko E."/>
            <person name="Jarju S."/>
            <person name="Secka A."/>
            <person name="Antonio M."/>
            <person name="Oren A."/>
            <person name="Chaudhuri R.R."/>
            <person name="La Ragione R."/>
            <person name="Hildebrand F."/>
            <person name="Pallen M.J."/>
        </authorList>
    </citation>
    <scope>NUCLEOTIDE SEQUENCE</scope>
    <source>
        <strain evidence="5">MalCec1-1739</strain>
    </source>
</reference>
<dbReference type="Gene3D" id="1.10.10.10">
    <property type="entry name" value="Winged helix-like DNA-binding domain superfamily/Winged helix DNA-binding domain"/>
    <property type="match status" value="1"/>
</dbReference>
<evidence type="ECO:0000256" key="2">
    <source>
        <dbReference type="ARBA" id="ARBA00023125"/>
    </source>
</evidence>
<keyword evidence="2" id="KW-0238">DNA-binding</keyword>
<dbReference type="InterPro" id="IPR036390">
    <property type="entry name" value="WH_DNA-bd_sf"/>
</dbReference>
<comment type="caution">
    <text evidence="5">The sequence shown here is derived from an EMBL/GenBank/DDBJ whole genome shotgun (WGS) entry which is preliminary data.</text>
</comment>
<keyword evidence="1" id="KW-0805">Transcription regulation</keyword>
<dbReference type="AlphaFoldDB" id="A0A9D2ZV62"/>
<evidence type="ECO:0000259" key="4">
    <source>
        <dbReference type="PROSITE" id="PS50949"/>
    </source>
</evidence>
<dbReference type="GO" id="GO:0003677">
    <property type="term" value="F:DNA binding"/>
    <property type="evidence" value="ECO:0007669"/>
    <property type="project" value="UniProtKB-KW"/>
</dbReference>
<dbReference type="Gene3D" id="1.10.287.100">
    <property type="match status" value="1"/>
</dbReference>
<evidence type="ECO:0000313" key="5">
    <source>
        <dbReference type="EMBL" id="HJD53169.1"/>
    </source>
</evidence>
<dbReference type="CDD" id="cd07377">
    <property type="entry name" value="WHTH_GntR"/>
    <property type="match status" value="1"/>
</dbReference>
<keyword evidence="3" id="KW-0804">Transcription</keyword>
<dbReference type="InterPro" id="IPR036388">
    <property type="entry name" value="WH-like_DNA-bd_sf"/>
</dbReference>
<dbReference type="InterPro" id="IPR000524">
    <property type="entry name" value="Tscrpt_reg_HTH_GntR"/>
</dbReference>
<evidence type="ECO:0000313" key="6">
    <source>
        <dbReference type="Proteomes" id="UP000787625"/>
    </source>
</evidence>
<dbReference type="Pfam" id="PF00392">
    <property type="entry name" value="GntR"/>
    <property type="match status" value="1"/>
</dbReference>
<dbReference type="Proteomes" id="UP000787625">
    <property type="component" value="Unassembled WGS sequence"/>
</dbReference>
<name>A0A9D2ZV62_9BACT</name>
<accession>A0A9D2ZV62</accession>
<reference evidence="5" key="2">
    <citation type="submission" date="2021-04" db="EMBL/GenBank/DDBJ databases">
        <authorList>
            <person name="Gilroy R."/>
        </authorList>
    </citation>
    <scope>NUCLEOTIDE SEQUENCE</scope>
    <source>
        <strain evidence="5">MalCec1-1739</strain>
    </source>
</reference>
<evidence type="ECO:0000256" key="1">
    <source>
        <dbReference type="ARBA" id="ARBA00023015"/>
    </source>
</evidence>
<dbReference type="PANTHER" id="PTHR38445">
    <property type="entry name" value="HTH-TYPE TRANSCRIPTIONAL REPRESSOR YTRA"/>
    <property type="match status" value="1"/>
</dbReference>
<dbReference type="PROSITE" id="PS50949">
    <property type="entry name" value="HTH_GNTR"/>
    <property type="match status" value="1"/>
</dbReference>
<organism evidence="5 6">
    <name type="scientific">Candidatus Avibacteroides avistercoris</name>
    <dbReference type="NCBI Taxonomy" id="2840690"/>
    <lineage>
        <taxon>Bacteria</taxon>
        <taxon>Pseudomonadati</taxon>
        <taxon>Bacteroidota</taxon>
        <taxon>Bacteroidia</taxon>
        <taxon>Bacteroidales</taxon>
        <taxon>Bacteroidaceae</taxon>
        <taxon>Bacteroidaceae incertae sedis</taxon>
        <taxon>Candidatus Avibacteroides</taxon>
    </lineage>
</organism>
<dbReference type="SUPFAM" id="SSF46785">
    <property type="entry name" value="Winged helix' DNA-binding domain"/>
    <property type="match status" value="1"/>
</dbReference>
<feature type="domain" description="HTH gntR-type" evidence="4">
    <location>
        <begin position="7"/>
        <end position="75"/>
    </location>
</feature>
<dbReference type="PANTHER" id="PTHR38445:SF10">
    <property type="entry name" value="GNTR-FAMILY TRANSCRIPTIONAL REGULATOR"/>
    <property type="match status" value="1"/>
</dbReference>
<proteinExistence type="predicted"/>